<sequence length="147" mass="15995">MAAKVQKRFNLHMPAGKATPAPPIGPILGQHGVNIGQFVKEFNDKTSSLLQQYGGISMMIPVTVTIFVDRSYQMEILPPLTSNLILWKAGVKSGSSESNKKKVGKITMKDLEEIAEIKKVVMNTANINSIVKTIEGTAKNMGIEVVK</sequence>
<dbReference type="CDD" id="cd00349">
    <property type="entry name" value="Ribosomal_L11"/>
    <property type="match status" value="1"/>
</dbReference>
<keyword evidence="10" id="KW-1185">Reference proteome</keyword>
<dbReference type="Pfam" id="PF00298">
    <property type="entry name" value="Ribosomal_L11"/>
    <property type="match status" value="1"/>
</dbReference>
<feature type="domain" description="Large ribosomal subunit protein uL11 C-terminal" evidence="7">
    <location>
        <begin position="79"/>
        <end position="145"/>
    </location>
</feature>
<feature type="domain" description="Large ribosomal subunit protein uL11 N-terminal" evidence="8">
    <location>
        <begin position="10"/>
        <end position="72"/>
    </location>
</feature>
<dbReference type="InterPro" id="IPR036769">
    <property type="entry name" value="Ribosomal_uL11_C_sf"/>
</dbReference>
<comment type="PTM">
    <text evidence="4 6">One or more lysine residues are methylated.</text>
</comment>
<dbReference type="PANTHER" id="PTHR11661:SF1">
    <property type="entry name" value="LARGE RIBOSOMAL SUBUNIT PROTEIN UL11M"/>
    <property type="match status" value="1"/>
</dbReference>
<evidence type="ECO:0000313" key="10">
    <source>
        <dbReference type="Proteomes" id="UP000680365"/>
    </source>
</evidence>
<evidence type="ECO:0000313" key="9">
    <source>
        <dbReference type="EMBL" id="MBS8121772.1"/>
    </source>
</evidence>
<dbReference type="InterPro" id="IPR036796">
    <property type="entry name" value="Ribosomal_uL11_N_sf"/>
</dbReference>
<evidence type="ECO:0000256" key="1">
    <source>
        <dbReference type="ARBA" id="ARBA00010537"/>
    </source>
</evidence>
<dbReference type="NCBIfam" id="TIGR01632">
    <property type="entry name" value="L11_bact"/>
    <property type="match status" value="1"/>
</dbReference>
<evidence type="ECO:0000256" key="5">
    <source>
        <dbReference type="RuleBase" id="RU003978"/>
    </source>
</evidence>
<evidence type="ECO:0000256" key="3">
    <source>
        <dbReference type="ARBA" id="ARBA00023274"/>
    </source>
</evidence>
<dbReference type="InterPro" id="IPR000911">
    <property type="entry name" value="Ribosomal_uL11"/>
</dbReference>
<dbReference type="SUPFAM" id="SSF46906">
    <property type="entry name" value="Ribosomal protein L11, C-terminal domain"/>
    <property type="match status" value="1"/>
</dbReference>
<keyword evidence="4 6" id="KW-0699">rRNA-binding</keyword>
<keyword evidence="4 6" id="KW-0694">RNA-binding</keyword>
<dbReference type="InterPro" id="IPR006519">
    <property type="entry name" value="Ribosomal_uL11_bac-typ"/>
</dbReference>
<evidence type="ECO:0000256" key="2">
    <source>
        <dbReference type="ARBA" id="ARBA00022980"/>
    </source>
</evidence>
<name>A0ABS5QKK5_9BACT</name>
<dbReference type="SUPFAM" id="SSF54747">
    <property type="entry name" value="Ribosomal L11/L12e N-terminal domain"/>
    <property type="match status" value="1"/>
</dbReference>
<dbReference type="InterPro" id="IPR020783">
    <property type="entry name" value="Ribosomal_uL11_C"/>
</dbReference>
<dbReference type="PANTHER" id="PTHR11661">
    <property type="entry name" value="60S RIBOSOMAL PROTEIN L12"/>
    <property type="match status" value="1"/>
</dbReference>
<dbReference type="EMBL" id="JAEDAM010000014">
    <property type="protein sequence ID" value="MBS8121772.1"/>
    <property type="molecule type" value="Genomic_DNA"/>
</dbReference>
<evidence type="ECO:0000259" key="7">
    <source>
        <dbReference type="Pfam" id="PF00298"/>
    </source>
</evidence>
<dbReference type="Gene3D" id="1.10.10.250">
    <property type="entry name" value="Ribosomal protein L11, C-terminal domain"/>
    <property type="match status" value="1"/>
</dbReference>
<comment type="similarity">
    <text evidence="1 4 5">Belongs to the universal ribosomal protein uL11 family.</text>
</comment>
<reference evidence="9 10" key="1">
    <citation type="journal article" date="2021" name="Nat. Commun.">
        <title>Reductive evolution and unique predatory mode in the CPR bacterium Vampirococcus lugosii.</title>
        <authorList>
            <person name="Moreira D."/>
            <person name="Zivanovic Y."/>
            <person name="Lopez-Archilla A.I."/>
            <person name="Iniesto M."/>
            <person name="Lopez-Garcia P."/>
        </authorList>
    </citation>
    <scope>NUCLEOTIDE SEQUENCE [LARGE SCALE GENOMIC DNA]</scope>
    <source>
        <strain evidence="9">Chiprana</strain>
    </source>
</reference>
<gene>
    <name evidence="4" type="primary">rplK</name>
    <name evidence="9" type="ORF">VAMP_23n98</name>
</gene>
<dbReference type="Pfam" id="PF03946">
    <property type="entry name" value="Ribosomal_L11_N"/>
    <property type="match status" value="1"/>
</dbReference>
<organism evidence="9 10">
    <name type="scientific">Candidatus Vampirococcus lugosii</name>
    <dbReference type="NCBI Taxonomy" id="2789015"/>
    <lineage>
        <taxon>Bacteria</taxon>
        <taxon>Candidatus Absconditibacteriota</taxon>
        <taxon>Vampirococcus</taxon>
    </lineage>
</organism>
<dbReference type="Gene3D" id="3.30.1550.10">
    <property type="entry name" value="Ribosomal protein L11/L12, N-terminal domain"/>
    <property type="match status" value="1"/>
</dbReference>
<keyword evidence="4 6" id="KW-0488">Methylation</keyword>
<evidence type="ECO:0000256" key="4">
    <source>
        <dbReference type="HAMAP-Rule" id="MF_00736"/>
    </source>
</evidence>
<dbReference type="HAMAP" id="MF_00736">
    <property type="entry name" value="Ribosomal_uL11"/>
    <property type="match status" value="1"/>
</dbReference>
<evidence type="ECO:0000259" key="8">
    <source>
        <dbReference type="Pfam" id="PF03946"/>
    </source>
</evidence>
<comment type="caution">
    <text evidence="9">The sequence shown here is derived from an EMBL/GenBank/DDBJ whole genome shotgun (WGS) entry which is preliminary data.</text>
</comment>
<comment type="function">
    <text evidence="4 6">Forms part of the ribosomal stalk which helps the ribosome interact with GTP-bound translation factors.</text>
</comment>
<comment type="subunit">
    <text evidence="4">Part of the ribosomal stalk of the 50S ribosomal subunit. Interacts with L10 and the large rRNA to form the base of the stalk. L10 forms an elongated spine to which L12 dimers bind in a sequential fashion forming a multimeric L10(L12)X complex.</text>
</comment>
<proteinExistence type="inferred from homology"/>
<dbReference type="RefSeq" id="WP_213348599.1">
    <property type="nucleotide sequence ID" value="NZ_JAEDAM010000014.1"/>
</dbReference>
<keyword evidence="2 4" id="KW-0689">Ribosomal protein</keyword>
<dbReference type="Proteomes" id="UP000680365">
    <property type="component" value="Unassembled WGS sequence"/>
</dbReference>
<protein>
    <recommendedName>
        <fullName evidence="4">Large ribosomal subunit protein uL11</fullName>
    </recommendedName>
</protein>
<dbReference type="SMART" id="SM00649">
    <property type="entry name" value="RL11"/>
    <property type="match status" value="1"/>
</dbReference>
<dbReference type="GO" id="GO:0005840">
    <property type="term" value="C:ribosome"/>
    <property type="evidence" value="ECO:0007669"/>
    <property type="project" value="UniProtKB-KW"/>
</dbReference>
<accession>A0ABS5QKK5</accession>
<dbReference type="InterPro" id="IPR020784">
    <property type="entry name" value="Ribosomal_uL11_N"/>
</dbReference>
<keyword evidence="3 4" id="KW-0687">Ribonucleoprotein</keyword>
<evidence type="ECO:0000256" key="6">
    <source>
        <dbReference type="RuleBase" id="RU003979"/>
    </source>
</evidence>